<dbReference type="GO" id="GO:0015645">
    <property type="term" value="F:fatty acid ligase activity"/>
    <property type="evidence" value="ECO:0007669"/>
    <property type="project" value="TreeGrafter"/>
</dbReference>
<evidence type="ECO:0000259" key="6">
    <source>
        <dbReference type="Pfam" id="PF13193"/>
    </source>
</evidence>
<name>W4LL80_ENTF1</name>
<dbReference type="GO" id="GO:0016405">
    <property type="term" value="F:CoA-ligase activity"/>
    <property type="evidence" value="ECO:0007669"/>
    <property type="project" value="UniProtKB-ARBA"/>
</dbReference>
<accession>W4LL80</accession>
<keyword evidence="4" id="KW-0067">ATP-binding</keyword>
<proteinExistence type="inferred from homology"/>
<evidence type="ECO:0000313" key="7">
    <source>
        <dbReference type="EMBL" id="ETW98737.1"/>
    </source>
</evidence>
<organism evidence="7 8">
    <name type="scientific">Entotheonella factor</name>
    <dbReference type="NCBI Taxonomy" id="1429438"/>
    <lineage>
        <taxon>Bacteria</taxon>
        <taxon>Pseudomonadati</taxon>
        <taxon>Nitrospinota/Tectimicrobiota group</taxon>
        <taxon>Candidatus Tectimicrobiota</taxon>
        <taxon>Candidatus Entotheonellia</taxon>
        <taxon>Candidatus Entotheonellales</taxon>
        <taxon>Candidatus Entotheonellaceae</taxon>
        <taxon>Candidatus Entotheonella</taxon>
    </lineage>
</organism>
<dbReference type="FunFam" id="3.30.300.30:FF:000005">
    <property type="entry name" value="Acyl-coenzyme A synthetase ACSM5, mitochondrial"/>
    <property type="match status" value="1"/>
</dbReference>
<dbReference type="InterPro" id="IPR025110">
    <property type="entry name" value="AMP-bd_C"/>
</dbReference>
<evidence type="ECO:0000259" key="5">
    <source>
        <dbReference type="Pfam" id="PF00501"/>
    </source>
</evidence>
<comment type="caution">
    <text evidence="7">The sequence shown here is derived from an EMBL/GenBank/DDBJ whole genome shotgun (WGS) entry which is preliminary data.</text>
</comment>
<dbReference type="AlphaFoldDB" id="W4LL80"/>
<comment type="similarity">
    <text evidence="1">Belongs to the ATP-dependent AMP-binding enzyme family.</text>
</comment>
<evidence type="ECO:0000256" key="3">
    <source>
        <dbReference type="ARBA" id="ARBA00022741"/>
    </source>
</evidence>
<dbReference type="GO" id="GO:0004321">
    <property type="term" value="F:fatty-acyl-CoA synthase activity"/>
    <property type="evidence" value="ECO:0007669"/>
    <property type="project" value="TreeGrafter"/>
</dbReference>
<dbReference type="SUPFAM" id="SSF56801">
    <property type="entry name" value="Acetyl-CoA synthetase-like"/>
    <property type="match status" value="1"/>
</dbReference>
<dbReference type="Gene3D" id="3.40.50.12780">
    <property type="entry name" value="N-terminal domain of ligase-like"/>
    <property type="match status" value="1"/>
</dbReference>
<evidence type="ECO:0000256" key="1">
    <source>
        <dbReference type="ARBA" id="ARBA00006432"/>
    </source>
</evidence>
<evidence type="ECO:0008006" key="9">
    <source>
        <dbReference type="Google" id="ProtNLM"/>
    </source>
</evidence>
<reference evidence="7 8" key="1">
    <citation type="journal article" date="2014" name="Nature">
        <title>An environmental bacterial taxon with a large and distinct metabolic repertoire.</title>
        <authorList>
            <person name="Wilson M.C."/>
            <person name="Mori T."/>
            <person name="Ruckert C."/>
            <person name="Uria A.R."/>
            <person name="Helf M.J."/>
            <person name="Takada K."/>
            <person name="Gernert C."/>
            <person name="Steffens U.A."/>
            <person name="Heycke N."/>
            <person name="Schmitt S."/>
            <person name="Rinke C."/>
            <person name="Helfrich E.J."/>
            <person name="Brachmann A.O."/>
            <person name="Gurgui C."/>
            <person name="Wakimoto T."/>
            <person name="Kracht M."/>
            <person name="Crusemann M."/>
            <person name="Hentschel U."/>
            <person name="Abe I."/>
            <person name="Matsunaga S."/>
            <person name="Kalinowski J."/>
            <person name="Takeyama H."/>
            <person name="Piel J."/>
        </authorList>
    </citation>
    <scope>NUCLEOTIDE SEQUENCE [LARGE SCALE GENOMIC DNA]</scope>
    <source>
        <strain evidence="8">TSY1</strain>
    </source>
</reference>
<dbReference type="EMBL" id="AZHW01000526">
    <property type="protein sequence ID" value="ETW98737.1"/>
    <property type="molecule type" value="Genomic_DNA"/>
</dbReference>
<sequence length="229" mass="25087">GTGFTIYDGYGQTETVLLVGNYPCMEVKPGSMGKPSPGFDVQVVDAHSGEILPPGQEGDIAVRVKPERPVGLFVEYWRNPDATNQSFVGDWYLTGDRGMRDEDGYFWFVGRADDVIISAGYRIGPFEVESALIEHEAVMESAVVASPDEMRGAVVKAFVILAPGHEASPALAVALQDHVKDLTAPYKYPREVEFVTELPKTISGKIRRVELREREAARKLQGGSATQEL</sequence>
<evidence type="ECO:0000313" key="8">
    <source>
        <dbReference type="Proteomes" id="UP000019141"/>
    </source>
</evidence>
<keyword evidence="3" id="KW-0547">Nucleotide-binding</keyword>
<evidence type="ECO:0000256" key="2">
    <source>
        <dbReference type="ARBA" id="ARBA00022598"/>
    </source>
</evidence>
<dbReference type="HOGENOM" id="CLU_1206968_0_0_7"/>
<dbReference type="Pfam" id="PF13193">
    <property type="entry name" value="AMP-binding_C"/>
    <property type="match status" value="1"/>
</dbReference>
<dbReference type="InterPro" id="IPR051087">
    <property type="entry name" value="Mitochondrial_ACSM"/>
</dbReference>
<dbReference type="InterPro" id="IPR042099">
    <property type="entry name" value="ANL_N_sf"/>
</dbReference>
<feature type="domain" description="AMP-binding enzyme C-terminal" evidence="6">
    <location>
        <begin position="127"/>
        <end position="205"/>
    </location>
</feature>
<dbReference type="PATRIC" id="fig|1429438.4.peg.3440"/>
<keyword evidence="8" id="KW-1185">Reference proteome</keyword>
<dbReference type="PANTHER" id="PTHR43605">
    <property type="entry name" value="ACYL-COENZYME A SYNTHETASE"/>
    <property type="match status" value="1"/>
</dbReference>
<evidence type="ECO:0000256" key="4">
    <source>
        <dbReference type="ARBA" id="ARBA00022840"/>
    </source>
</evidence>
<keyword evidence="2" id="KW-0436">Ligase</keyword>
<feature type="non-terminal residue" evidence="7">
    <location>
        <position position="1"/>
    </location>
</feature>
<dbReference type="Proteomes" id="UP000019141">
    <property type="component" value="Unassembled WGS sequence"/>
</dbReference>
<gene>
    <name evidence="7" type="ORF">ETSY1_17560</name>
</gene>
<dbReference type="GO" id="GO:0006633">
    <property type="term" value="P:fatty acid biosynthetic process"/>
    <property type="evidence" value="ECO:0007669"/>
    <property type="project" value="TreeGrafter"/>
</dbReference>
<dbReference type="GO" id="GO:0005524">
    <property type="term" value="F:ATP binding"/>
    <property type="evidence" value="ECO:0007669"/>
    <property type="project" value="UniProtKB-KW"/>
</dbReference>
<protein>
    <recommendedName>
        <fullName evidence="9">Acyl-CoA synthetase</fullName>
    </recommendedName>
</protein>
<dbReference type="InterPro" id="IPR000873">
    <property type="entry name" value="AMP-dep_synth/lig_dom"/>
</dbReference>
<dbReference type="InterPro" id="IPR045851">
    <property type="entry name" value="AMP-bd_C_sf"/>
</dbReference>
<dbReference type="GO" id="GO:0006637">
    <property type="term" value="P:acyl-CoA metabolic process"/>
    <property type="evidence" value="ECO:0007669"/>
    <property type="project" value="TreeGrafter"/>
</dbReference>
<dbReference type="Pfam" id="PF00501">
    <property type="entry name" value="AMP-binding"/>
    <property type="match status" value="1"/>
</dbReference>
<dbReference type="Gene3D" id="3.30.300.30">
    <property type="match status" value="1"/>
</dbReference>
<dbReference type="PANTHER" id="PTHR43605:SF10">
    <property type="entry name" value="ACYL-COA SYNTHETASE MEDIUM CHAIN FAMILY MEMBER 3"/>
    <property type="match status" value="1"/>
</dbReference>
<feature type="domain" description="AMP-dependent synthetase/ligase" evidence="5">
    <location>
        <begin position="5"/>
        <end position="63"/>
    </location>
</feature>